<proteinExistence type="predicted"/>
<dbReference type="InterPro" id="IPR011990">
    <property type="entry name" value="TPR-like_helical_dom_sf"/>
</dbReference>
<accession>A0A8B4QA80</accession>
<evidence type="ECO:0000313" key="3">
    <source>
        <dbReference type="Proteomes" id="UP000254330"/>
    </source>
</evidence>
<dbReference type="OrthoDB" id="7056571at2"/>
<keyword evidence="1" id="KW-0378">Hydrolase</keyword>
<evidence type="ECO:0000313" key="1">
    <source>
        <dbReference type="EMBL" id="STX09626.1"/>
    </source>
</evidence>
<reference evidence="1 3" key="1">
    <citation type="submission" date="2018-06" db="EMBL/GenBank/DDBJ databases">
        <authorList>
            <consortium name="Pathogen Informatics"/>
            <person name="Doyle S."/>
        </authorList>
    </citation>
    <scope>NUCLEOTIDE SEQUENCE [LARGE SCALE GENOMIC DNA]</scope>
    <source>
        <strain evidence="1 3">NCTC10597</strain>
    </source>
</reference>
<sequence>MSIINQLIERGLNDLAELYEKHEIPSIQMAMDQMEENPDLKYSPAYLLVKQIKAVSKTTDLTDALYWADVQAVFEEYLFLEKDSQFPFMIEEEQVVQYKEAVEGNVEAMLALATNYRLQEYDDLAYNWYQTCAEFDVAEAYYWIGNFIYMGELVEQDLQAVYEAYKKAALMEFPDAMNNFGDMYLRGEVVDQDDAKAFYWFEKAANAGVPESMYTLGYLYKNGRGVAQDETLSNEWFEKSAIAGDVFAINKMGHAAFAENDGELALSWYLKAAEKNDPYGEYNVGFCYESGIGTEVDVKRAKYWYQKAILHGDTEAKNRLNALMKG</sequence>
<dbReference type="Gene3D" id="1.25.40.10">
    <property type="entry name" value="Tetratricopeptide repeat domain"/>
    <property type="match status" value="2"/>
</dbReference>
<organism evidence="1 3">
    <name type="scientific">Kurthia zopfii</name>
    <dbReference type="NCBI Taxonomy" id="1650"/>
    <lineage>
        <taxon>Bacteria</taxon>
        <taxon>Bacillati</taxon>
        <taxon>Bacillota</taxon>
        <taxon>Bacilli</taxon>
        <taxon>Bacillales</taxon>
        <taxon>Caryophanaceae</taxon>
        <taxon>Kurthia</taxon>
    </lineage>
</organism>
<dbReference type="EMBL" id="SNZG01000033">
    <property type="protein sequence ID" value="TDR34984.1"/>
    <property type="molecule type" value="Genomic_DNA"/>
</dbReference>
<gene>
    <name evidence="1" type="primary">hcpC</name>
    <name evidence="2" type="ORF">DFR61_13319</name>
    <name evidence="1" type="ORF">NCTC10597_01314</name>
</gene>
<comment type="caution">
    <text evidence="1">The sequence shown here is derived from an EMBL/GenBank/DDBJ whole genome shotgun (WGS) entry which is preliminary data.</text>
</comment>
<dbReference type="PANTHER" id="PTHR11102">
    <property type="entry name" value="SEL-1-LIKE PROTEIN"/>
    <property type="match status" value="1"/>
</dbReference>
<keyword evidence="4" id="KW-1185">Reference proteome</keyword>
<dbReference type="EMBL" id="UGNP01000001">
    <property type="protein sequence ID" value="STX09626.1"/>
    <property type="molecule type" value="Genomic_DNA"/>
</dbReference>
<evidence type="ECO:0000313" key="4">
    <source>
        <dbReference type="Proteomes" id="UP000294641"/>
    </source>
</evidence>
<dbReference type="EC" id="3.5.2.6" evidence="1"/>
<dbReference type="SMART" id="SM00671">
    <property type="entry name" value="SEL1"/>
    <property type="match status" value="5"/>
</dbReference>
<dbReference type="InterPro" id="IPR006597">
    <property type="entry name" value="Sel1-like"/>
</dbReference>
<protein>
    <submittedName>
        <fullName evidence="1">Beta-lactamase hcpC</fullName>
        <ecNumber evidence="1">3.5.2.6</ecNumber>
    </submittedName>
    <submittedName>
        <fullName evidence="2">TPR repeat protein</fullName>
    </submittedName>
</protein>
<dbReference type="Pfam" id="PF08238">
    <property type="entry name" value="Sel1"/>
    <property type="match status" value="5"/>
</dbReference>
<dbReference type="PANTHER" id="PTHR11102:SF160">
    <property type="entry name" value="ERAD-ASSOCIATED E3 UBIQUITIN-PROTEIN LIGASE COMPONENT HRD3"/>
    <property type="match status" value="1"/>
</dbReference>
<dbReference type="SUPFAM" id="SSF81901">
    <property type="entry name" value="HCP-like"/>
    <property type="match status" value="1"/>
</dbReference>
<dbReference type="Proteomes" id="UP000294641">
    <property type="component" value="Unassembled WGS sequence"/>
</dbReference>
<dbReference type="AlphaFoldDB" id="A0A8B4QA80"/>
<reference evidence="2 4" key="2">
    <citation type="submission" date="2019-03" db="EMBL/GenBank/DDBJ databases">
        <title>Genomic Encyclopedia of Type Strains, Phase IV (KMG-IV): sequencing the most valuable type-strain genomes for metagenomic binning, comparative biology and taxonomic classification.</title>
        <authorList>
            <person name="Goeker M."/>
        </authorList>
    </citation>
    <scope>NUCLEOTIDE SEQUENCE [LARGE SCALE GENOMIC DNA]</scope>
    <source>
        <strain evidence="2 4">DSM 20580</strain>
    </source>
</reference>
<dbReference type="Proteomes" id="UP000254330">
    <property type="component" value="Unassembled WGS sequence"/>
</dbReference>
<evidence type="ECO:0000313" key="2">
    <source>
        <dbReference type="EMBL" id="TDR34984.1"/>
    </source>
</evidence>
<dbReference type="InterPro" id="IPR050767">
    <property type="entry name" value="Sel1_AlgK"/>
</dbReference>
<name>A0A8B4QA80_9BACL</name>
<dbReference type="RefSeq" id="WP_109350429.1">
    <property type="nucleotide sequence ID" value="NZ_BJUE01000033.1"/>
</dbReference>
<dbReference type="GO" id="GO:0008800">
    <property type="term" value="F:beta-lactamase activity"/>
    <property type="evidence" value="ECO:0007669"/>
    <property type="project" value="UniProtKB-EC"/>
</dbReference>